<dbReference type="EMBL" id="VBAO01000027">
    <property type="protein sequence ID" value="TMI84518.1"/>
    <property type="molecule type" value="Genomic_DNA"/>
</dbReference>
<evidence type="ECO:0000313" key="4">
    <source>
        <dbReference type="Proteomes" id="UP000320048"/>
    </source>
</evidence>
<gene>
    <name evidence="3" type="ORF">E6H04_01170</name>
</gene>
<dbReference type="CDD" id="cd11524">
    <property type="entry name" value="SYLF"/>
    <property type="match status" value="1"/>
</dbReference>
<dbReference type="Proteomes" id="UP000320048">
    <property type="component" value="Unassembled WGS sequence"/>
</dbReference>
<feature type="domain" description="Ysc84 actin-binding" evidence="2">
    <location>
        <begin position="100"/>
        <end position="183"/>
    </location>
</feature>
<sequence length="187" mass="19924">MFARKTAWRTASAVCLCLTGILMLTGVSQAKTAQEIDASVSAVLVRFMDQVSGSREFLQAAKGVLVLTDVIQAGLGIGGQYGEGALRMHGRTVAYYNIASASIGFQLGAQKKDIILVFLQDKALRDFRAKSGWQAGVDGSVVLVTLGTHGSIDTTKINEPIVGFVIGQAGLMYNLTLEGTKISRIQR</sequence>
<reference evidence="3 4" key="1">
    <citation type="journal article" date="2019" name="Nat. Microbiol.">
        <title>Mediterranean grassland soil C-N compound turnover is dependent on rainfall and depth, and is mediated by genomically divergent microorganisms.</title>
        <authorList>
            <person name="Diamond S."/>
            <person name="Andeer P.F."/>
            <person name="Li Z."/>
            <person name="Crits-Christoph A."/>
            <person name="Burstein D."/>
            <person name="Anantharaman K."/>
            <person name="Lane K.R."/>
            <person name="Thomas B.C."/>
            <person name="Pan C."/>
            <person name="Northen T.R."/>
            <person name="Banfield J.F."/>
        </authorList>
    </citation>
    <scope>NUCLEOTIDE SEQUENCE [LARGE SCALE GENOMIC DNA]</scope>
    <source>
        <strain evidence="3">NP_7</strain>
    </source>
</reference>
<accession>A0A537JLV6</accession>
<protein>
    <recommendedName>
        <fullName evidence="2">Ysc84 actin-binding domain-containing protein</fullName>
    </recommendedName>
</protein>
<evidence type="ECO:0000313" key="3">
    <source>
        <dbReference type="EMBL" id="TMI84518.1"/>
    </source>
</evidence>
<comment type="caution">
    <text evidence="3">The sequence shown here is derived from an EMBL/GenBank/DDBJ whole genome shotgun (WGS) entry which is preliminary data.</text>
</comment>
<name>A0A537JLV6_9BACT</name>
<feature type="signal peptide" evidence="1">
    <location>
        <begin position="1"/>
        <end position="30"/>
    </location>
</feature>
<proteinExistence type="predicted"/>
<dbReference type="Pfam" id="PF04366">
    <property type="entry name" value="Ysc84"/>
    <property type="match status" value="1"/>
</dbReference>
<keyword evidence="1" id="KW-0732">Signal</keyword>
<dbReference type="InterPro" id="IPR007461">
    <property type="entry name" value="Ysc84_actin-binding"/>
</dbReference>
<feature type="chain" id="PRO_5022150263" description="Ysc84 actin-binding domain-containing protein" evidence="1">
    <location>
        <begin position="31"/>
        <end position="187"/>
    </location>
</feature>
<organism evidence="3 4">
    <name type="scientific">Candidatus Segetimicrobium genomatis</name>
    <dbReference type="NCBI Taxonomy" id="2569760"/>
    <lineage>
        <taxon>Bacteria</taxon>
        <taxon>Bacillati</taxon>
        <taxon>Candidatus Sysuimicrobiota</taxon>
        <taxon>Candidatus Sysuimicrobiia</taxon>
        <taxon>Candidatus Sysuimicrobiales</taxon>
        <taxon>Candidatus Segetimicrobiaceae</taxon>
        <taxon>Candidatus Segetimicrobium</taxon>
    </lineage>
</organism>
<evidence type="ECO:0000259" key="2">
    <source>
        <dbReference type="Pfam" id="PF04366"/>
    </source>
</evidence>
<dbReference type="AlphaFoldDB" id="A0A537JLV6"/>
<evidence type="ECO:0000256" key="1">
    <source>
        <dbReference type="SAM" id="SignalP"/>
    </source>
</evidence>